<protein>
    <submittedName>
        <fullName evidence="1">Uncharacterized protein</fullName>
    </submittedName>
</protein>
<accession>A0ACC2SNK2</accession>
<comment type="caution">
    <text evidence="1">The sequence shown here is derived from an EMBL/GenBank/DDBJ whole genome shotgun (WGS) entry which is preliminary data.</text>
</comment>
<dbReference type="Proteomes" id="UP001165960">
    <property type="component" value="Unassembled WGS sequence"/>
</dbReference>
<organism evidence="1 2">
    <name type="scientific">Entomophthora muscae</name>
    <dbReference type="NCBI Taxonomy" id="34485"/>
    <lineage>
        <taxon>Eukaryota</taxon>
        <taxon>Fungi</taxon>
        <taxon>Fungi incertae sedis</taxon>
        <taxon>Zoopagomycota</taxon>
        <taxon>Entomophthoromycotina</taxon>
        <taxon>Entomophthoromycetes</taxon>
        <taxon>Entomophthorales</taxon>
        <taxon>Entomophthoraceae</taxon>
        <taxon>Entomophthora</taxon>
    </lineage>
</organism>
<gene>
    <name evidence="1" type="ORF">DSO57_1035679</name>
</gene>
<proteinExistence type="predicted"/>
<name>A0ACC2SNK2_9FUNG</name>
<sequence>MPLKVSRLSLESNAKSRNNDFSQIKADEFKLLGFRAKELIIAEPSVFKWDHGSIKTIAGITGTRLKHVELSSKAKDRVTFDNVTRLDSIIFHEELTPTFPNLTHVNEVYAKDLMGDLTMDIQSVGKLDITTSDDSGGRSILLNNLKTADEVTISPHKVKLFSAPKLTWGRLEIKHATELNLNISLAWKGVASITSDDFCEKYYTPFTARGLAFKTDNHCTFDCNQPYTPMSLTYYTSCKEFKTIEINQNSAENILLQEAATIDGDLIITNYNGTFSAPKLTAITGNVIITNSKNYHFSALNLRNIQGSIIIQKSSSFVSNNLNHIQGSVTIQSSGSFSTPNLMSIKGDITIQNSSSFSAMNLDVIEGNINILDYSSFSATNLDEIQGSLTIHNSSSFRQSMLKKIKGNLMILDSSSFFATSLDEIQGNLIILNSSLSAFTLKEVGGSISIRNSNGFYFPILKQIKGSLNVTNSDNIYIQIFDQLERVKSIDFHQQTKNLEFRSLKAINTLRIHNSSLTSLTGIDVIQLEELTIEDCPQLNKLPLYYLKKINSAYISSVGFKYLSEVFYTRFDVSNSLTIKDFQHSQIYLPLLSADQLTLKDNTNLEALDLEATHLTTPLKIINNPSLYVVGFHDMKITYKLQNSNFKGNNCFNISDILVFAASSAKEFQSQGIPDTGN</sequence>
<evidence type="ECO:0000313" key="2">
    <source>
        <dbReference type="Proteomes" id="UP001165960"/>
    </source>
</evidence>
<dbReference type="EMBL" id="QTSX02004582">
    <property type="protein sequence ID" value="KAJ9063938.1"/>
    <property type="molecule type" value="Genomic_DNA"/>
</dbReference>
<reference evidence="1" key="1">
    <citation type="submission" date="2022-04" db="EMBL/GenBank/DDBJ databases">
        <title>Genome of the entomopathogenic fungus Entomophthora muscae.</title>
        <authorList>
            <person name="Elya C."/>
            <person name="Lovett B.R."/>
            <person name="Lee E."/>
            <person name="Macias A.M."/>
            <person name="Hajek A.E."/>
            <person name="De Bivort B.L."/>
            <person name="Kasson M.T."/>
            <person name="De Fine Licht H.H."/>
            <person name="Stajich J.E."/>
        </authorList>
    </citation>
    <scope>NUCLEOTIDE SEQUENCE</scope>
    <source>
        <strain evidence="1">Berkeley</strain>
    </source>
</reference>
<evidence type="ECO:0000313" key="1">
    <source>
        <dbReference type="EMBL" id="KAJ9063938.1"/>
    </source>
</evidence>
<keyword evidence="2" id="KW-1185">Reference proteome</keyword>